<comment type="subcellular location">
    <subcellularLocation>
        <location evidence="1">Cell outer membrane</location>
    </subcellularLocation>
</comment>
<evidence type="ECO:0000256" key="2">
    <source>
        <dbReference type="ARBA" id="ARBA00007613"/>
    </source>
</evidence>
<dbReference type="PANTHER" id="PTHR30026">
    <property type="entry name" value="OUTER MEMBRANE PROTEIN TOLC"/>
    <property type="match status" value="1"/>
</dbReference>
<dbReference type="Pfam" id="PF02321">
    <property type="entry name" value="OEP"/>
    <property type="match status" value="2"/>
</dbReference>
<protein>
    <submittedName>
        <fullName evidence="8">Outer membrane efflux protein</fullName>
    </submittedName>
</protein>
<dbReference type="SUPFAM" id="SSF56954">
    <property type="entry name" value="Outer membrane efflux proteins (OEP)"/>
    <property type="match status" value="1"/>
</dbReference>
<evidence type="ECO:0000313" key="8">
    <source>
        <dbReference type="EMBL" id="OHT18761.1"/>
    </source>
</evidence>
<keyword evidence="4" id="KW-1134">Transmembrane beta strand</keyword>
<evidence type="ECO:0000313" key="9">
    <source>
        <dbReference type="Proteomes" id="UP000179467"/>
    </source>
</evidence>
<organism evidence="8 9">
    <name type="scientific">Edaphosphingomonas haloaromaticamans</name>
    <dbReference type="NCBI Taxonomy" id="653954"/>
    <lineage>
        <taxon>Bacteria</taxon>
        <taxon>Pseudomonadati</taxon>
        <taxon>Pseudomonadota</taxon>
        <taxon>Alphaproteobacteria</taxon>
        <taxon>Sphingomonadales</taxon>
        <taxon>Rhizorhabdaceae</taxon>
        <taxon>Edaphosphingomonas</taxon>
    </lineage>
</organism>
<keyword evidence="5" id="KW-0812">Transmembrane</keyword>
<evidence type="ECO:0000256" key="4">
    <source>
        <dbReference type="ARBA" id="ARBA00022452"/>
    </source>
</evidence>
<dbReference type="InterPro" id="IPR003423">
    <property type="entry name" value="OMP_efflux"/>
</dbReference>
<dbReference type="GO" id="GO:0015288">
    <property type="term" value="F:porin activity"/>
    <property type="evidence" value="ECO:0007669"/>
    <property type="project" value="TreeGrafter"/>
</dbReference>
<dbReference type="GO" id="GO:0015562">
    <property type="term" value="F:efflux transmembrane transporter activity"/>
    <property type="evidence" value="ECO:0007669"/>
    <property type="project" value="InterPro"/>
</dbReference>
<dbReference type="GO" id="GO:0009279">
    <property type="term" value="C:cell outer membrane"/>
    <property type="evidence" value="ECO:0007669"/>
    <property type="project" value="UniProtKB-SubCell"/>
</dbReference>
<accession>A0A1S1HBF0</accession>
<evidence type="ECO:0000256" key="1">
    <source>
        <dbReference type="ARBA" id="ARBA00004442"/>
    </source>
</evidence>
<dbReference type="EMBL" id="MIPT01000001">
    <property type="protein sequence ID" value="OHT18761.1"/>
    <property type="molecule type" value="Genomic_DNA"/>
</dbReference>
<keyword evidence="9" id="KW-1185">Reference proteome</keyword>
<dbReference type="PANTHER" id="PTHR30026:SF20">
    <property type="entry name" value="OUTER MEMBRANE PROTEIN TOLC"/>
    <property type="match status" value="1"/>
</dbReference>
<name>A0A1S1HBF0_9SPHN</name>
<reference evidence="8 9" key="1">
    <citation type="submission" date="2016-09" db="EMBL/GenBank/DDBJ databases">
        <title>Metabolic pathway, cell adaptation mechanisms and a novel monoxygenase revealed through proteogenomic-transcription analysis of a Sphingomonas haloaromaticamans strain degrading the fungicide ortho-phenylphenol.</title>
        <authorList>
            <person name="Perruchon C."/>
            <person name="Papadopoulou E.S."/>
            <person name="Rousidou C."/>
            <person name="Vasileiadis S."/>
            <person name="Tanou G."/>
            <person name="Amoutzias G."/>
            <person name="Molassiotis A."/>
            <person name="Karpouzas D.G."/>
        </authorList>
    </citation>
    <scope>NUCLEOTIDE SEQUENCE [LARGE SCALE GENOMIC DNA]</scope>
    <source>
        <strain evidence="8 9">P3</strain>
    </source>
</reference>
<dbReference type="GO" id="GO:1990281">
    <property type="term" value="C:efflux pump complex"/>
    <property type="evidence" value="ECO:0007669"/>
    <property type="project" value="TreeGrafter"/>
</dbReference>
<keyword evidence="7" id="KW-0998">Cell outer membrane</keyword>
<dbReference type="Proteomes" id="UP000179467">
    <property type="component" value="Unassembled WGS sequence"/>
</dbReference>
<keyword evidence="6" id="KW-0472">Membrane</keyword>
<evidence type="ECO:0000256" key="6">
    <source>
        <dbReference type="ARBA" id="ARBA00023136"/>
    </source>
</evidence>
<keyword evidence="3" id="KW-0813">Transport</keyword>
<dbReference type="InterPro" id="IPR051906">
    <property type="entry name" value="TolC-like"/>
</dbReference>
<dbReference type="Gene3D" id="1.20.1600.10">
    <property type="entry name" value="Outer membrane efflux proteins (OEP)"/>
    <property type="match status" value="1"/>
</dbReference>
<gene>
    <name evidence="8" type="ORF">BHE75_00737</name>
</gene>
<comment type="similarity">
    <text evidence="2">Belongs to the outer membrane factor (OMF) (TC 1.B.17) family.</text>
</comment>
<evidence type="ECO:0000256" key="3">
    <source>
        <dbReference type="ARBA" id="ARBA00022448"/>
    </source>
</evidence>
<evidence type="ECO:0000256" key="5">
    <source>
        <dbReference type="ARBA" id="ARBA00022692"/>
    </source>
</evidence>
<sequence length="483" mass="52495">MLIACLCGAIAPDLASAQKIAPIAAVRSPPANPVPSGQPVPLTLAETVALGLRDNRTIKSAYLQRVAQKFDLFVAGTLFLPKLNLSADIAHQRVGGTTFNTSSVGAAGTWLTPIGTRVQFSWDRRDQLDSGRTDHSDTAALSFTQPLLRGAGTKVNMAPVRIARLQEEINKLSLKSTVIDTVTGIIQAYRRLSQAQSQVELAELSLERTRDLLETNRALIAAGRMAAADIVQTESGVANQEVAVLQARQQLASAQLALLQLLAVDPRTNVVAADEPDAEQADIDLDRVVDLGLSSRVDILGQRLALEQTRIDLAVARNNRLWDLSIGGSVSRQRVDDPILGRLDPPTDHNVGVQLSIPIGDFSYRQREIGATTSLRTAELRYQDLTQSVETQIRDAVQTVEASWQQLAAARRARALAARALELQQEKLKVGRASNFEVLSFQADLRTADTQELTARIGYLNALTSLDQQIGNTLETWRISLND</sequence>
<dbReference type="AlphaFoldDB" id="A0A1S1HBF0"/>
<proteinExistence type="inferred from homology"/>
<evidence type="ECO:0000256" key="7">
    <source>
        <dbReference type="ARBA" id="ARBA00023237"/>
    </source>
</evidence>
<comment type="caution">
    <text evidence="8">The sequence shown here is derived from an EMBL/GenBank/DDBJ whole genome shotgun (WGS) entry which is preliminary data.</text>
</comment>